<evidence type="ECO:0000313" key="3">
    <source>
        <dbReference type="Proteomes" id="UP000019151"/>
    </source>
</evidence>
<keyword evidence="1" id="KW-1133">Transmembrane helix</keyword>
<sequence length="68" mass="7078">MDVMYVWEAFGERPASSGHGARQRFRQVLLALAVVVALLLLLGAAGGFWTRAVGAPGLTAPVTVAAGR</sequence>
<evidence type="ECO:0000313" key="2">
    <source>
        <dbReference type="EMBL" id="AHG93688.1"/>
    </source>
</evidence>
<keyword evidence="3" id="KW-1185">Reference proteome</keyword>
<dbReference type="Proteomes" id="UP000019151">
    <property type="component" value="Plasmid 2"/>
</dbReference>
<feature type="transmembrane region" description="Helical" evidence="1">
    <location>
        <begin position="28"/>
        <end position="49"/>
    </location>
</feature>
<dbReference type="EMBL" id="CP007130">
    <property type="protein sequence ID" value="AHG93688.1"/>
    <property type="molecule type" value="Genomic_DNA"/>
</dbReference>
<proteinExistence type="predicted"/>
<accession>W0RVW1</accession>
<dbReference type="InParanoid" id="W0RVW1"/>
<dbReference type="HOGENOM" id="CLU_2787932_0_0_0"/>
<protein>
    <submittedName>
        <fullName evidence="2">Uncharacterized protein</fullName>
    </submittedName>
</protein>
<geneLocation type="plasmid" evidence="2 3">
    <name>2</name>
</geneLocation>
<reference evidence="2 3" key="1">
    <citation type="journal article" date="2014" name="Genome Announc.">
        <title>Genome Sequence and Methylome of Soil Bacterium Gemmatirosa kalamazoonensis KBS708T, a Member of the Rarely Cultivated Gemmatimonadetes Phylum.</title>
        <authorList>
            <person name="Debruyn J.M."/>
            <person name="Radosevich M."/>
            <person name="Wommack K.E."/>
            <person name="Polson S.W."/>
            <person name="Hauser L.J."/>
            <person name="Fawaz M.N."/>
            <person name="Korlach J."/>
            <person name="Tsai Y.C."/>
        </authorList>
    </citation>
    <scope>NUCLEOTIDE SEQUENCE [LARGE SCALE GENOMIC DNA]</scope>
    <source>
        <strain evidence="2 3">KBS708</strain>
        <plasmid evidence="3">Plasmid 2</plasmid>
    </source>
</reference>
<keyword evidence="2" id="KW-0614">Plasmid</keyword>
<name>W0RVW1_9BACT</name>
<keyword evidence="1" id="KW-0472">Membrane</keyword>
<dbReference type="KEGG" id="gba:J421_6153"/>
<gene>
    <name evidence="2" type="ORF">J421_6153</name>
</gene>
<keyword evidence="1" id="KW-0812">Transmembrane</keyword>
<evidence type="ECO:0000256" key="1">
    <source>
        <dbReference type="SAM" id="Phobius"/>
    </source>
</evidence>
<organism evidence="2 3">
    <name type="scientific">Gemmatirosa kalamazoonensis</name>
    <dbReference type="NCBI Taxonomy" id="861299"/>
    <lineage>
        <taxon>Bacteria</taxon>
        <taxon>Pseudomonadati</taxon>
        <taxon>Gemmatimonadota</taxon>
        <taxon>Gemmatimonadia</taxon>
        <taxon>Gemmatimonadales</taxon>
        <taxon>Gemmatimonadaceae</taxon>
        <taxon>Gemmatirosa</taxon>
    </lineage>
</organism>
<dbReference type="AlphaFoldDB" id="W0RVW1"/>